<feature type="transmembrane region" description="Helical" evidence="6">
    <location>
        <begin position="207"/>
        <end position="224"/>
    </location>
</feature>
<proteinExistence type="predicted"/>
<dbReference type="PANTHER" id="PTHR43478:SF1">
    <property type="entry name" value="NA+_H+ ANTIPORTER NHAC-LIKE C-TERMINAL DOMAIN-CONTAINING PROTEIN"/>
    <property type="match status" value="1"/>
</dbReference>
<protein>
    <submittedName>
        <fullName evidence="8">Na+/H+ antiporter NhaC family protein</fullName>
    </submittedName>
</protein>
<feature type="domain" description="Na+/H+ antiporter NhaC-like C-terminal" evidence="7">
    <location>
        <begin position="24"/>
        <end position="166"/>
    </location>
</feature>
<feature type="domain" description="Na+/H+ antiporter NhaC-like C-terminal" evidence="7">
    <location>
        <begin position="173"/>
        <end position="503"/>
    </location>
</feature>
<dbReference type="Pfam" id="PF03553">
    <property type="entry name" value="Na_H_antiporter"/>
    <property type="match status" value="2"/>
</dbReference>
<evidence type="ECO:0000313" key="8">
    <source>
        <dbReference type="EMBL" id="QUI25661.1"/>
    </source>
</evidence>
<organism evidence="8 9">
    <name type="scientific">Vallitalea pronyensis</name>
    <dbReference type="NCBI Taxonomy" id="1348613"/>
    <lineage>
        <taxon>Bacteria</taxon>
        <taxon>Bacillati</taxon>
        <taxon>Bacillota</taxon>
        <taxon>Clostridia</taxon>
        <taxon>Lachnospirales</taxon>
        <taxon>Vallitaleaceae</taxon>
        <taxon>Vallitalea</taxon>
    </lineage>
</organism>
<feature type="transmembrane region" description="Helical" evidence="6">
    <location>
        <begin position="156"/>
        <end position="179"/>
    </location>
</feature>
<dbReference type="AlphaFoldDB" id="A0A8J8SJH7"/>
<feature type="transmembrane region" description="Helical" evidence="6">
    <location>
        <begin position="508"/>
        <end position="530"/>
    </location>
</feature>
<evidence type="ECO:0000256" key="3">
    <source>
        <dbReference type="ARBA" id="ARBA00022692"/>
    </source>
</evidence>
<dbReference type="GO" id="GO:0005886">
    <property type="term" value="C:plasma membrane"/>
    <property type="evidence" value="ECO:0007669"/>
    <property type="project" value="UniProtKB-SubCell"/>
</dbReference>
<evidence type="ECO:0000256" key="5">
    <source>
        <dbReference type="ARBA" id="ARBA00023136"/>
    </source>
</evidence>
<dbReference type="PANTHER" id="PTHR43478">
    <property type="entry name" value="NA+/H+ ANTIPORTER-RELATED"/>
    <property type="match status" value="1"/>
</dbReference>
<feature type="transmembrane region" description="Helical" evidence="6">
    <location>
        <begin position="356"/>
        <end position="373"/>
    </location>
</feature>
<feature type="transmembrane region" description="Helical" evidence="6">
    <location>
        <begin position="14"/>
        <end position="31"/>
    </location>
</feature>
<gene>
    <name evidence="8" type="ORF">HZI73_09695</name>
</gene>
<dbReference type="EMBL" id="CP058649">
    <property type="protein sequence ID" value="QUI25661.1"/>
    <property type="molecule type" value="Genomic_DNA"/>
</dbReference>
<dbReference type="KEGG" id="vpy:HZI73_09695"/>
<evidence type="ECO:0000256" key="1">
    <source>
        <dbReference type="ARBA" id="ARBA00004651"/>
    </source>
</evidence>
<feature type="transmembrane region" description="Helical" evidence="6">
    <location>
        <begin position="393"/>
        <end position="410"/>
    </location>
</feature>
<keyword evidence="9" id="KW-1185">Reference proteome</keyword>
<feature type="transmembrane region" description="Helical" evidence="6">
    <location>
        <begin position="75"/>
        <end position="94"/>
    </location>
</feature>
<sequence length="536" mass="57491">MIAPHYVDNPGNGFQGWSLIPPIFAILLAFVSRQVILSLFLGIFSGVLMVQGGNLFDSFLRTLDTYLLGSLADSWNAAIIFFTLSIGGMAGIIARAGGTKAVANWLARKAKSARTAQVSTIFAGLFIFFDDYANTLIVGPTMRPMTDKMKVSREKLAYIVDSTAAPIVGLACISTWVGYEIGLFSQTFTKLGVETNFFTLFLKTVPYTFYNIFAIVLVFSIALWRRDYGPMYKAERRAFLTGKVLSNTASPMSNLDTQAEQVKDGVKLKVSTALIPILTLIFSAFAALWYNGYTAVAVDGIAWYQMSDCFGAADPSISLIWAAIFASIVAGVVALFNKSMNLGEVFDSWVEGCKSLFITAVILVLAWSIGSIVSELGTADFLVSYVTESISSIFLPIIVFFISCLVAFATGTSWGTMAIVIPLAVPIAASYINGDPASSVLVLSTLSAVLSGSIFGDHCSPISDTTIMSSMSSGADHMDHVKTQIPYALTGAAFTVIGYLIIGLSQSLWSTILALLVGLVGIIAVVRFLGKPVEKS</sequence>
<accession>A0A8J8SJH7</accession>
<keyword evidence="4 6" id="KW-1133">Transmembrane helix</keyword>
<feature type="transmembrane region" description="Helical" evidence="6">
    <location>
        <begin position="36"/>
        <end position="55"/>
    </location>
</feature>
<evidence type="ECO:0000256" key="6">
    <source>
        <dbReference type="SAM" id="Phobius"/>
    </source>
</evidence>
<keyword evidence="3 6" id="KW-0812">Transmembrane</keyword>
<feature type="transmembrane region" description="Helical" evidence="6">
    <location>
        <begin position="316"/>
        <end position="336"/>
    </location>
</feature>
<evidence type="ECO:0000256" key="4">
    <source>
        <dbReference type="ARBA" id="ARBA00022989"/>
    </source>
</evidence>
<dbReference type="InterPro" id="IPR018461">
    <property type="entry name" value="Na/H_Antiport_NhaC-like_C"/>
</dbReference>
<name>A0A8J8SJH7_9FIRM</name>
<evidence type="ECO:0000259" key="7">
    <source>
        <dbReference type="Pfam" id="PF03553"/>
    </source>
</evidence>
<keyword evidence="5 6" id="KW-0472">Membrane</keyword>
<feature type="transmembrane region" description="Helical" evidence="6">
    <location>
        <begin position="273"/>
        <end position="296"/>
    </location>
</feature>
<reference evidence="8" key="1">
    <citation type="submission" date="2020-07" db="EMBL/GenBank/DDBJ databases">
        <title>Vallitalea pronyensis genome.</title>
        <authorList>
            <person name="Postec A."/>
        </authorList>
    </citation>
    <scope>NUCLEOTIDE SEQUENCE</scope>
    <source>
        <strain evidence="8">FatNI3</strain>
    </source>
</reference>
<feature type="transmembrane region" description="Helical" evidence="6">
    <location>
        <begin position="484"/>
        <end position="502"/>
    </location>
</feature>
<keyword evidence="2" id="KW-1003">Cell membrane</keyword>
<dbReference type="Proteomes" id="UP000683246">
    <property type="component" value="Chromosome"/>
</dbReference>
<evidence type="ECO:0000313" key="9">
    <source>
        <dbReference type="Proteomes" id="UP000683246"/>
    </source>
</evidence>
<comment type="subcellular location">
    <subcellularLocation>
        <location evidence="1">Cell membrane</location>
        <topology evidence="1">Multi-pass membrane protein</topology>
    </subcellularLocation>
</comment>
<evidence type="ECO:0000256" key="2">
    <source>
        <dbReference type="ARBA" id="ARBA00022475"/>
    </source>
</evidence>